<sequence>MANIQVVWRGPVKRASGLGIASREYVSALRRQGVGVRVEVAGTGHWQKDGLKKTKVLIYHQLPERWDMKRDRKNFGRVILNTVWETTRIPRTWVPKINKFDAVCVPSLHNKTAMRQSGVKVPVHIVPHGVHTEIFKPGNKKYNLPAAKGRFVFVSVFGFQHRKNPETLLRAYWEQFSAADKVLLVIKTNGYAPYETGQWIRSRIESYKKKLGIRKSTAPIAVITGSMSAGQLKGIYTLGNAFVLPTRGEGVGLPFLESLSSGVPVIATGWGGHTDFLNGGNSFLINYKLQSPLTSMNSKHAIARPFRHLFSGAGQRWAEANVSSLKSLMKFAYLHPELCKKKGMKGRADMKRWSWNRAGAAFRKVLEMKKG</sequence>
<proteinExistence type="predicted"/>
<dbReference type="CDD" id="cd03801">
    <property type="entry name" value="GT4_PimA-like"/>
    <property type="match status" value="1"/>
</dbReference>
<keyword evidence="2" id="KW-1185">Reference proteome</keyword>
<dbReference type="PANTHER" id="PTHR46656:SF3">
    <property type="entry name" value="PUTATIVE-RELATED"/>
    <property type="match status" value="1"/>
</dbReference>
<gene>
    <name evidence="1" type="ORF">EYB31_29045</name>
</gene>
<accession>A0A4Q9DLN1</accession>
<dbReference type="AlphaFoldDB" id="A0A4Q9DLN1"/>
<dbReference type="EMBL" id="SIRE01000024">
    <property type="protein sequence ID" value="TBL72430.1"/>
    <property type="molecule type" value="Genomic_DNA"/>
</dbReference>
<protein>
    <submittedName>
        <fullName evidence="1">Glycosyltransferase</fullName>
    </submittedName>
</protein>
<dbReference type="Gene3D" id="3.40.50.2000">
    <property type="entry name" value="Glycogen Phosphorylase B"/>
    <property type="match status" value="1"/>
</dbReference>
<dbReference type="Pfam" id="PF13692">
    <property type="entry name" value="Glyco_trans_1_4"/>
    <property type="match status" value="1"/>
</dbReference>
<dbReference type="Proteomes" id="UP000293142">
    <property type="component" value="Unassembled WGS sequence"/>
</dbReference>
<dbReference type="OrthoDB" id="440232at2"/>
<reference evidence="1 2" key="1">
    <citation type="submission" date="2019-02" db="EMBL/GenBank/DDBJ databases">
        <title>Paenibacillus sp. nov., isolated from surface-sterilized tissue of Thalictrum simplex L.</title>
        <authorList>
            <person name="Tuo L."/>
        </authorList>
    </citation>
    <scope>NUCLEOTIDE SEQUENCE [LARGE SCALE GENOMIC DNA]</scope>
    <source>
        <strain evidence="1 2">N2SHLJ1</strain>
    </source>
</reference>
<organism evidence="1 2">
    <name type="scientific">Paenibacillus thalictri</name>
    <dbReference type="NCBI Taxonomy" id="2527873"/>
    <lineage>
        <taxon>Bacteria</taxon>
        <taxon>Bacillati</taxon>
        <taxon>Bacillota</taxon>
        <taxon>Bacilli</taxon>
        <taxon>Bacillales</taxon>
        <taxon>Paenibacillaceae</taxon>
        <taxon>Paenibacillus</taxon>
    </lineage>
</organism>
<dbReference type="PANTHER" id="PTHR46656">
    <property type="entry name" value="PUTATIVE-RELATED"/>
    <property type="match status" value="1"/>
</dbReference>
<evidence type="ECO:0000313" key="1">
    <source>
        <dbReference type="EMBL" id="TBL72430.1"/>
    </source>
</evidence>
<dbReference type="RefSeq" id="WP_131016999.1">
    <property type="nucleotide sequence ID" value="NZ_SIRE01000024.1"/>
</dbReference>
<keyword evidence="1" id="KW-0808">Transferase</keyword>
<name>A0A4Q9DLN1_9BACL</name>
<dbReference type="GO" id="GO:0016740">
    <property type="term" value="F:transferase activity"/>
    <property type="evidence" value="ECO:0007669"/>
    <property type="project" value="UniProtKB-KW"/>
</dbReference>
<comment type="caution">
    <text evidence="1">The sequence shown here is derived from an EMBL/GenBank/DDBJ whole genome shotgun (WGS) entry which is preliminary data.</text>
</comment>
<dbReference type="SUPFAM" id="SSF53756">
    <property type="entry name" value="UDP-Glycosyltransferase/glycogen phosphorylase"/>
    <property type="match status" value="1"/>
</dbReference>
<evidence type="ECO:0000313" key="2">
    <source>
        <dbReference type="Proteomes" id="UP000293142"/>
    </source>
</evidence>